<dbReference type="GO" id="GO:0005886">
    <property type="term" value="C:plasma membrane"/>
    <property type="evidence" value="ECO:0007669"/>
    <property type="project" value="UniProtKB-SubCell"/>
</dbReference>
<evidence type="ECO:0000256" key="5">
    <source>
        <dbReference type="ARBA" id="ARBA00022692"/>
    </source>
</evidence>
<keyword evidence="2 8" id="KW-0813">Transport</keyword>
<evidence type="ECO:0000256" key="4">
    <source>
        <dbReference type="ARBA" id="ARBA00022519"/>
    </source>
</evidence>
<gene>
    <name evidence="9" type="ORF">FKV68_08825</name>
</gene>
<evidence type="ECO:0000256" key="3">
    <source>
        <dbReference type="ARBA" id="ARBA00022475"/>
    </source>
</evidence>
<dbReference type="EMBL" id="CP041238">
    <property type="protein sequence ID" value="QLL61545.1"/>
    <property type="molecule type" value="Genomic_DNA"/>
</dbReference>
<organism evidence="9 10">
    <name type="scientific">Sinorhizobium mexicanum</name>
    <dbReference type="NCBI Taxonomy" id="375549"/>
    <lineage>
        <taxon>Bacteria</taxon>
        <taxon>Pseudomonadati</taxon>
        <taxon>Pseudomonadota</taxon>
        <taxon>Alphaproteobacteria</taxon>
        <taxon>Hyphomicrobiales</taxon>
        <taxon>Rhizobiaceae</taxon>
        <taxon>Sinorhizobium/Ensifer group</taxon>
        <taxon>Sinorhizobium</taxon>
    </lineage>
</organism>
<evidence type="ECO:0000256" key="1">
    <source>
        <dbReference type="ARBA" id="ARBA00004429"/>
    </source>
</evidence>
<keyword evidence="7 8" id="KW-0472">Membrane</keyword>
<evidence type="ECO:0000256" key="2">
    <source>
        <dbReference type="ARBA" id="ARBA00022448"/>
    </source>
</evidence>
<evidence type="ECO:0000313" key="9">
    <source>
        <dbReference type="EMBL" id="QLL61545.1"/>
    </source>
</evidence>
<comment type="similarity">
    <text evidence="8">Belongs to the binding-protein-dependent transport system permease family.</text>
</comment>
<name>A0A859QGM0_9HYPH</name>
<comment type="subcellular location">
    <subcellularLocation>
        <location evidence="1">Cell inner membrane</location>
        <topology evidence="1">Multi-pass membrane protein</topology>
    </subcellularLocation>
    <subcellularLocation>
        <location evidence="8">Cell membrane</location>
        <topology evidence="8">Multi-pass membrane protein</topology>
    </subcellularLocation>
</comment>
<reference evidence="9 10" key="1">
    <citation type="submission" date="2019-06" db="EMBL/GenBank/DDBJ databases">
        <title>Complete genome sequence of Ensifer mexicanus ITTG R7 isolated from nodules of Acacia angustissima (Mill.) Kuntze.</title>
        <authorList>
            <person name="Rincon-Rosales R."/>
            <person name="Rogel M.A."/>
            <person name="Guerrero G."/>
            <person name="Rincon-Molina C.I."/>
            <person name="Lopez-Lopez A."/>
            <person name="Martinez-Romero E."/>
        </authorList>
    </citation>
    <scope>NUCLEOTIDE SEQUENCE [LARGE SCALE GENOMIC DNA]</scope>
    <source>
        <strain evidence="9 10">ITTG R7</strain>
    </source>
</reference>
<dbReference type="PANTHER" id="PTHR43357">
    <property type="entry name" value="INNER MEMBRANE ABC TRANSPORTER PERMEASE PROTEIN YDCV"/>
    <property type="match status" value="1"/>
</dbReference>
<dbReference type="CDD" id="cd06261">
    <property type="entry name" value="TM_PBP2"/>
    <property type="match status" value="1"/>
</dbReference>
<feature type="transmembrane region" description="Helical" evidence="8">
    <location>
        <begin position="137"/>
        <end position="158"/>
    </location>
</feature>
<dbReference type="SUPFAM" id="SSF161098">
    <property type="entry name" value="MetI-like"/>
    <property type="match status" value="1"/>
</dbReference>
<dbReference type="PANTHER" id="PTHR43357:SF4">
    <property type="entry name" value="INNER MEMBRANE ABC TRANSPORTER PERMEASE PROTEIN YDCV"/>
    <property type="match status" value="1"/>
</dbReference>
<proteinExistence type="inferred from homology"/>
<protein>
    <submittedName>
        <fullName evidence="9">ABC transporter permease</fullName>
    </submittedName>
</protein>
<dbReference type="Pfam" id="PF00528">
    <property type="entry name" value="BPD_transp_1"/>
    <property type="match status" value="1"/>
</dbReference>
<evidence type="ECO:0000256" key="6">
    <source>
        <dbReference type="ARBA" id="ARBA00022989"/>
    </source>
</evidence>
<feature type="transmembrane region" description="Helical" evidence="8">
    <location>
        <begin position="16"/>
        <end position="41"/>
    </location>
</feature>
<dbReference type="AlphaFoldDB" id="A0A859QGM0"/>
<feature type="transmembrane region" description="Helical" evidence="8">
    <location>
        <begin position="220"/>
        <end position="242"/>
    </location>
</feature>
<dbReference type="Proteomes" id="UP000510721">
    <property type="component" value="Chromosome"/>
</dbReference>
<evidence type="ECO:0000256" key="8">
    <source>
        <dbReference type="RuleBase" id="RU363032"/>
    </source>
</evidence>
<dbReference type="Gene3D" id="1.10.3720.10">
    <property type="entry name" value="MetI-like"/>
    <property type="match status" value="1"/>
</dbReference>
<dbReference type="RefSeq" id="WP_180941096.1">
    <property type="nucleotide sequence ID" value="NZ_CP041238.1"/>
</dbReference>
<dbReference type="PROSITE" id="PS50928">
    <property type="entry name" value="ABC_TM1"/>
    <property type="match status" value="1"/>
</dbReference>
<accession>A0A859QGM0</accession>
<keyword evidence="4" id="KW-0997">Cell inner membrane</keyword>
<keyword evidence="5 8" id="KW-0812">Transmembrane</keyword>
<feature type="transmembrane region" description="Helical" evidence="8">
    <location>
        <begin position="178"/>
        <end position="199"/>
    </location>
</feature>
<sequence>MKLPAHADLTERTWRWIYLALCVGIFAFLVAPVLIVIPLSFNAEPYFSFTEKMLTLDPDGFSWRWYELLAKFGMQQPEAAFGMGWLADLWNNSTWFNAAKNSMWVGIWSTVLATVLGTLAALGLTRPEMPFKRTITAILLAPMIVPIVIIATGLFFFYSNPCGIIGLDCGRLTSTFTGLVLAHTALGVPFVVITVKATLTGFDQSLARAAASLGASPTQTFVRVVMPLILPGIVSGALFAFATSFDEVVTVLFVGGPQQVTVPRQMWGGLREQVSPAILAAATILTLVSAGLLATVELLRRRSERLRGIRA</sequence>
<feature type="transmembrane region" description="Helical" evidence="8">
    <location>
        <begin position="277"/>
        <end position="299"/>
    </location>
</feature>
<keyword evidence="3" id="KW-1003">Cell membrane</keyword>
<feature type="transmembrane region" description="Helical" evidence="8">
    <location>
        <begin position="103"/>
        <end position="125"/>
    </location>
</feature>
<keyword evidence="6 8" id="KW-1133">Transmembrane helix</keyword>
<evidence type="ECO:0000313" key="10">
    <source>
        <dbReference type="Proteomes" id="UP000510721"/>
    </source>
</evidence>
<evidence type="ECO:0000256" key="7">
    <source>
        <dbReference type="ARBA" id="ARBA00023136"/>
    </source>
</evidence>
<dbReference type="GO" id="GO:0055085">
    <property type="term" value="P:transmembrane transport"/>
    <property type="evidence" value="ECO:0007669"/>
    <property type="project" value="InterPro"/>
</dbReference>
<keyword evidence="10" id="KW-1185">Reference proteome</keyword>
<dbReference type="InterPro" id="IPR000515">
    <property type="entry name" value="MetI-like"/>
</dbReference>
<dbReference type="InterPro" id="IPR035906">
    <property type="entry name" value="MetI-like_sf"/>
</dbReference>
<dbReference type="KEGG" id="emx:FKV68_08825"/>